<comment type="caution">
    <text evidence="3">The sequence shown here is derived from an EMBL/GenBank/DDBJ whole genome shotgun (WGS) entry which is preliminary data.</text>
</comment>
<name>A0A2N0BJB5_9LEPT</name>
<accession>A0A2N0BJB5</accession>
<reference evidence="3" key="1">
    <citation type="submission" date="2017-07" db="EMBL/GenBank/DDBJ databases">
        <title>Leptospira spp. isolated from tropical soils.</title>
        <authorList>
            <person name="Thibeaux R."/>
            <person name="Iraola G."/>
            <person name="Ferres I."/>
            <person name="Bierque E."/>
            <person name="Girault D."/>
            <person name="Soupe-Gilbert M.-E."/>
            <person name="Picardeau M."/>
            <person name="Goarant C."/>
        </authorList>
    </citation>
    <scope>NUCLEOTIDE SEQUENCE [LARGE SCALE GENOMIC DNA]</scope>
    <source>
        <strain evidence="3">ATI7-C-A5</strain>
    </source>
</reference>
<proteinExistence type="predicted"/>
<keyword evidence="4" id="KW-1185">Reference proteome</keyword>
<evidence type="ECO:0000313" key="3">
    <source>
        <dbReference type="EMBL" id="PJZ91375.1"/>
    </source>
</evidence>
<organism evidence="3">
    <name type="scientific">Leptospira ellisii</name>
    <dbReference type="NCBI Taxonomy" id="2023197"/>
    <lineage>
        <taxon>Bacteria</taxon>
        <taxon>Pseudomonadati</taxon>
        <taxon>Spirochaetota</taxon>
        <taxon>Spirochaetia</taxon>
        <taxon>Leptospirales</taxon>
        <taxon>Leptospiraceae</taxon>
        <taxon>Leptospira</taxon>
    </lineage>
</organism>
<feature type="domain" description="Peptidase S24/S26A/S26B/S26C" evidence="1">
    <location>
        <begin position="15"/>
        <end position="130"/>
    </location>
</feature>
<sequence length="138" mass="15934">MASETKKSFHIKIPLLRNPVRASFPSPADDYFLKRLDPKDLLEINPATTFYMQVEGNSWSSFGIFNNDFLVIDRSVPLDNNHIVAVSYQGEFTLRKLGRHSGQLCFFTHDRFGTEFPVEPDSPVDIWGVVRFVIHKFR</sequence>
<dbReference type="InterPro" id="IPR039418">
    <property type="entry name" value="LexA-like"/>
</dbReference>
<accession>A0A2N0B4B6</accession>
<dbReference type="AlphaFoldDB" id="A0A2N0BJB5"/>
<dbReference type="InterPro" id="IPR036286">
    <property type="entry name" value="LexA/Signal_pep-like_sf"/>
</dbReference>
<gene>
    <name evidence="2" type="ORF">CH379_017865</name>
    <name evidence="3" type="ORF">CH379_19005</name>
</gene>
<reference evidence="2" key="3">
    <citation type="submission" date="2023-10" db="EMBL/GenBank/DDBJ databases">
        <authorList>
            <person name="Picardeau M."/>
            <person name="Thibeaux R."/>
        </authorList>
    </citation>
    <scope>NUCLEOTIDE SEQUENCE</scope>
    <source>
        <strain evidence="2">ATI7-C-A5</strain>
    </source>
</reference>
<dbReference type="EMBL" id="NPEF01000296">
    <property type="protein sequence ID" value="PJZ91375.1"/>
    <property type="molecule type" value="Genomic_DNA"/>
</dbReference>
<dbReference type="OrthoDB" id="9787787at2"/>
<dbReference type="CDD" id="cd06529">
    <property type="entry name" value="S24_LexA-like"/>
    <property type="match status" value="1"/>
</dbReference>
<dbReference type="EMBL" id="NPEF02000026">
    <property type="protein sequence ID" value="MDV6237503.1"/>
    <property type="molecule type" value="Genomic_DNA"/>
</dbReference>
<protein>
    <submittedName>
        <fullName evidence="3">Peptidase S24</fullName>
    </submittedName>
    <submittedName>
        <fullName evidence="2">S24 family peptidase</fullName>
    </submittedName>
</protein>
<dbReference type="InterPro" id="IPR015927">
    <property type="entry name" value="Peptidase_S24_S26A/B/C"/>
</dbReference>
<dbReference type="Gene3D" id="2.10.109.10">
    <property type="entry name" value="Umud Fragment, subunit A"/>
    <property type="match status" value="1"/>
</dbReference>
<reference evidence="2 4" key="2">
    <citation type="journal article" date="2018" name="Microb. Genom.">
        <title>Deciphering the unexplored Leptospira diversity from soils uncovers genomic evolution to virulence.</title>
        <authorList>
            <person name="Thibeaux R."/>
            <person name="Iraola G."/>
            <person name="Ferres I."/>
            <person name="Bierque E."/>
            <person name="Girault D."/>
            <person name="Soupe-Gilbert M.E."/>
            <person name="Picardeau M."/>
            <person name="Goarant C."/>
        </authorList>
    </citation>
    <scope>NUCLEOTIDE SEQUENCE [LARGE SCALE GENOMIC DNA]</scope>
    <source>
        <strain evidence="2 4">ATI7-C-A5</strain>
    </source>
</reference>
<evidence type="ECO:0000313" key="4">
    <source>
        <dbReference type="Proteomes" id="UP000232122"/>
    </source>
</evidence>
<dbReference type="Pfam" id="PF00717">
    <property type="entry name" value="Peptidase_S24"/>
    <property type="match status" value="1"/>
</dbReference>
<evidence type="ECO:0000313" key="2">
    <source>
        <dbReference type="EMBL" id="MDV6237503.1"/>
    </source>
</evidence>
<evidence type="ECO:0000259" key="1">
    <source>
        <dbReference type="Pfam" id="PF00717"/>
    </source>
</evidence>
<dbReference type="SUPFAM" id="SSF51306">
    <property type="entry name" value="LexA/Signal peptidase"/>
    <property type="match status" value="1"/>
</dbReference>
<dbReference type="Proteomes" id="UP000232122">
    <property type="component" value="Unassembled WGS sequence"/>
</dbReference>
<dbReference type="RefSeq" id="WP_100747384.1">
    <property type="nucleotide sequence ID" value="NZ_NPEF02000026.1"/>
</dbReference>